<dbReference type="InterPro" id="IPR035965">
    <property type="entry name" value="PAS-like_dom_sf"/>
</dbReference>
<feature type="domain" description="MEKHLA" evidence="1">
    <location>
        <begin position="9"/>
        <end position="142"/>
    </location>
</feature>
<dbReference type="RefSeq" id="WP_011257753.1">
    <property type="nucleotide sequence ID" value="NC_010717.2"/>
</dbReference>
<dbReference type="eggNOG" id="ENOG5032SCF">
    <property type="taxonomic scope" value="Bacteria"/>
</dbReference>
<gene>
    <name evidence="2" type="ordered locus">PXO_02707</name>
</gene>
<reference evidence="2 3" key="1">
    <citation type="journal article" date="2008" name="BMC Genomics">
        <title>Genome sequence and rapid evolution of the rice pathogen Xanthomonas oryzae pv. oryzae PXO99A.</title>
        <authorList>
            <person name="Salzberg S.L."/>
            <person name="Sommer D.D."/>
            <person name="Schatz M.C."/>
            <person name="Phillippy A.M."/>
            <person name="Rabinowicz P.D."/>
            <person name="Tsuge S."/>
            <person name="Furutani A."/>
            <person name="Ochiai H."/>
            <person name="Delcher A.L."/>
            <person name="Kelley D."/>
            <person name="Madupu R."/>
            <person name="Puiu D."/>
            <person name="Radune D."/>
            <person name="Shumway M."/>
            <person name="Trapnell C."/>
            <person name="Aparna G."/>
            <person name="Jha G."/>
            <person name="Pandey A."/>
            <person name="Patil P.B."/>
            <person name="Ishihara H."/>
            <person name="Meyer D.F."/>
            <person name="Szurek B."/>
            <person name="Verdier V."/>
            <person name="Koebnik R."/>
            <person name="Dow J.M."/>
            <person name="Ryan R.P."/>
            <person name="Hirata H."/>
            <person name="Tsuyumu S."/>
            <person name="Won Lee S."/>
            <person name="Seo Y.S."/>
            <person name="Sriariyanum M."/>
            <person name="Ronald P.C."/>
            <person name="Sonti R.V."/>
            <person name="Van Sluys M.A."/>
            <person name="Leach J.E."/>
            <person name="White F.F."/>
            <person name="Bogdanove A.J."/>
        </authorList>
    </citation>
    <scope>NUCLEOTIDE SEQUENCE [LARGE SCALE GENOMIC DNA]</scope>
    <source>
        <strain evidence="2 3">PXO99A</strain>
    </source>
</reference>
<evidence type="ECO:0000313" key="2">
    <source>
        <dbReference type="EMBL" id="ACD60959.1"/>
    </source>
</evidence>
<dbReference type="InterPro" id="IPR013978">
    <property type="entry name" value="MEKHLA"/>
</dbReference>
<dbReference type="PATRIC" id="fig|291331.8.peg.982"/>
<organism evidence="2 3">
    <name type="scientific">Xanthomonas oryzae pv. oryzae (strain PXO99A)</name>
    <dbReference type="NCBI Taxonomy" id="360094"/>
    <lineage>
        <taxon>Bacteria</taxon>
        <taxon>Pseudomonadati</taxon>
        <taxon>Pseudomonadota</taxon>
        <taxon>Gammaproteobacteria</taxon>
        <taxon>Lysobacterales</taxon>
        <taxon>Lysobacteraceae</taxon>
        <taxon>Xanthomonas</taxon>
    </lineage>
</organism>
<dbReference type="KEGG" id="xop:PXO_02707"/>
<dbReference type="Proteomes" id="UP000001740">
    <property type="component" value="Chromosome"/>
</dbReference>
<dbReference type="SUPFAM" id="SSF55785">
    <property type="entry name" value="PYP-like sensor domain (PAS domain)"/>
    <property type="match status" value="1"/>
</dbReference>
<evidence type="ECO:0000313" key="3">
    <source>
        <dbReference type="Proteomes" id="UP000001740"/>
    </source>
</evidence>
<dbReference type="EMBL" id="CP000967">
    <property type="protein sequence ID" value="ACD60959.1"/>
    <property type="molecule type" value="Genomic_DNA"/>
</dbReference>
<name>A0A0K0GQ35_XANOP</name>
<dbReference type="AlphaFoldDB" id="A0A0K0GQ35"/>
<dbReference type="InterPro" id="IPR000014">
    <property type="entry name" value="PAS"/>
</dbReference>
<protein>
    <recommendedName>
        <fullName evidence="1">MEKHLA domain-containing protein</fullName>
    </recommendedName>
</protein>
<sequence>MHPAHDPIFVALLVGSYERFAGRPLVADRQIEPDWLYHEAPFALLAHDTAADPRFVYANQAAQCVFGYDWSEFVGMPSRLSAELPERAERQRLLDAVTRDGVVKDYAGVRIAKDGSRFRIAEGVVWQLVDAAGVLRGQAAAFPLPG</sequence>
<dbReference type="CDD" id="cd00130">
    <property type="entry name" value="PAS"/>
    <property type="match status" value="1"/>
</dbReference>
<dbReference type="Gene3D" id="3.30.450.20">
    <property type="entry name" value="PAS domain"/>
    <property type="match status" value="1"/>
</dbReference>
<dbReference type="HOGENOM" id="CLU_115296_0_0_6"/>
<dbReference type="Pfam" id="PF08670">
    <property type="entry name" value="MEKHLA"/>
    <property type="match status" value="1"/>
</dbReference>
<proteinExistence type="predicted"/>
<evidence type="ECO:0000259" key="1">
    <source>
        <dbReference type="Pfam" id="PF08670"/>
    </source>
</evidence>
<accession>A0A0K0GQ35</accession>